<evidence type="ECO:0000256" key="2">
    <source>
        <dbReference type="SAM" id="SignalP"/>
    </source>
</evidence>
<dbReference type="PANTHER" id="PTHR11852:SF0">
    <property type="entry name" value="PLATELET-ACTIVATING FACTOR ACETYLHYDROLASE IB SUBUNIT BETA HOMOLOG"/>
    <property type="match status" value="1"/>
</dbReference>
<evidence type="ECO:0000313" key="4">
    <source>
        <dbReference type="EMBL" id="TWU14976.1"/>
    </source>
</evidence>
<dbReference type="OrthoDB" id="2513075at2"/>
<feature type="chain" id="PRO_5022702728" evidence="2">
    <location>
        <begin position="25"/>
        <end position="241"/>
    </location>
</feature>
<evidence type="ECO:0000256" key="1">
    <source>
        <dbReference type="ARBA" id="ARBA00038184"/>
    </source>
</evidence>
<reference evidence="4 5" key="1">
    <citation type="submission" date="2019-02" db="EMBL/GenBank/DDBJ databases">
        <title>Deep-cultivation of Planctomycetes and their phenomic and genomic characterization uncovers novel biology.</title>
        <authorList>
            <person name="Wiegand S."/>
            <person name="Jogler M."/>
            <person name="Boedeker C."/>
            <person name="Pinto D."/>
            <person name="Vollmers J."/>
            <person name="Rivas-Marin E."/>
            <person name="Kohn T."/>
            <person name="Peeters S.H."/>
            <person name="Heuer A."/>
            <person name="Rast P."/>
            <person name="Oberbeckmann S."/>
            <person name="Bunk B."/>
            <person name="Jeske O."/>
            <person name="Meyerdierks A."/>
            <person name="Storesund J.E."/>
            <person name="Kallscheuer N."/>
            <person name="Luecker S."/>
            <person name="Lage O.M."/>
            <person name="Pohl T."/>
            <person name="Merkel B.J."/>
            <person name="Hornburger P."/>
            <person name="Mueller R.-W."/>
            <person name="Bruemmer F."/>
            <person name="Labrenz M."/>
            <person name="Spormann A.M."/>
            <person name="Op Den Camp H."/>
            <person name="Overmann J."/>
            <person name="Amann R."/>
            <person name="Jetten M.S.M."/>
            <person name="Mascher T."/>
            <person name="Medema M.H."/>
            <person name="Devos D.P."/>
            <person name="Kaster A.-K."/>
            <person name="Ovreas L."/>
            <person name="Rohde M."/>
            <person name="Galperin M.Y."/>
            <person name="Jogler C."/>
        </authorList>
    </citation>
    <scope>NUCLEOTIDE SEQUENCE [LARGE SCALE GENOMIC DNA]</scope>
    <source>
        <strain evidence="4 5">Pla52o</strain>
    </source>
</reference>
<evidence type="ECO:0000259" key="3">
    <source>
        <dbReference type="Pfam" id="PF13472"/>
    </source>
</evidence>
<evidence type="ECO:0000313" key="5">
    <source>
        <dbReference type="Proteomes" id="UP000316304"/>
    </source>
</evidence>
<keyword evidence="2" id="KW-0732">Signal</keyword>
<feature type="domain" description="SGNH hydrolase-type esterase" evidence="3">
    <location>
        <begin position="63"/>
        <end position="225"/>
    </location>
</feature>
<keyword evidence="5" id="KW-1185">Reference proteome</keyword>
<dbReference type="GO" id="GO:0016788">
    <property type="term" value="F:hydrolase activity, acting on ester bonds"/>
    <property type="evidence" value="ECO:0007669"/>
    <property type="project" value="UniProtKB-ARBA"/>
</dbReference>
<gene>
    <name evidence="4" type="ORF">Pla52o_55130</name>
</gene>
<dbReference type="PANTHER" id="PTHR11852">
    <property type="entry name" value="PLATELET-ACTIVATING FACTOR ACETYLHYDROLASE"/>
    <property type="match status" value="1"/>
</dbReference>
<dbReference type="AlphaFoldDB" id="A0A5C6BUT2"/>
<sequence precursor="true">MLLRLRSLIASLVVVAVLTTTASAQQTATVHDAIKPVPRAGGWMKRHEAMNTRVKQGNVDLVFIGDSITQGWEGAGKNVWAKYYGERNAVNLGIGGDRTQHVIWRLDNGNLEGIAPKAAVIMIGTNNSGGNSPEEIAEGVTAIVRQLQQKTPQTKILLLGTFPRGADPSDARRQVNERSNAIVAELASDDNVTYLDIGDNFLGDQGTLSKEIMPDLLHLSEQGYTIWAESIEPTLTKMLAE</sequence>
<dbReference type="EMBL" id="SJPT01000016">
    <property type="protein sequence ID" value="TWU14976.1"/>
    <property type="molecule type" value="Genomic_DNA"/>
</dbReference>
<comment type="similarity">
    <text evidence="1">Belongs to the 'GDSL' lipolytic enzyme family. Platelet-activating factor acetylhydrolase IB beta/gamma subunits subfamily.</text>
</comment>
<protein>
    <submittedName>
        <fullName evidence="4">GDSL-like Lipase/Acylhydrolase</fullName>
    </submittedName>
</protein>
<dbReference type="SUPFAM" id="SSF52266">
    <property type="entry name" value="SGNH hydrolase"/>
    <property type="match status" value="1"/>
</dbReference>
<dbReference type="Pfam" id="PF13472">
    <property type="entry name" value="Lipase_GDSL_2"/>
    <property type="match status" value="1"/>
</dbReference>
<name>A0A5C6BUT2_9BACT</name>
<dbReference type="Proteomes" id="UP000316304">
    <property type="component" value="Unassembled WGS sequence"/>
</dbReference>
<organism evidence="4 5">
    <name type="scientific">Novipirellula galeiformis</name>
    <dbReference type="NCBI Taxonomy" id="2528004"/>
    <lineage>
        <taxon>Bacteria</taxon>
        <taxon>Pseudomonadati</taxon>
        <taxon>Planctomycetota</taxon>
        <taxon>Planctomycetia</taxon>
        <taxon>Pirellulales</taxon>
        <taxon>Pirellulaceae</taxon>
        <taxon>Novipirellula</taxon>
    </lineage>
</organism>
<dbReference type="InterPro" id="IPR013830">
    <property type="entry name" value="SGNH_hydro"/>
</dbReference>
<dbReference type="RefSeq" id="WP_146597410.1">
    <property type="nucleotide sequence ID" value="NZ_SJPT01000016.1"/>
</dbReference>
<accession>A0A5C6BUT2</accession>
<dbReference type="Gene3D" id="3.40.50.1110">
    <property type="entry name" value="SGNH hydrolase"/>
    <property type="match status" value="1"/>
</dbReference>
<keyword evidence="4" id="KW-0378">Hydrolase</keyword>
<comment type="caution">
    <text evidence="4">The sequence shown here is derived from an EMBL/GenBank/DDBJ whole genome shotgun (WGS) entry which is preliminary data.</text>
</comment>
<dbReference type="InterPro" id="IPR036514">
    <property type="entry name" value="SGNH_hydro_sf"/>
</dbReference>
<feature type="signal peptide" evidence="2">
    <location>
        <begin position="1"/>
        <end position="24"/>
    </location>
</feature>
<proteinExistence type="inferred from homology"/>
<dbReference type="CDD" id="cd01820">
    <property type="entry name" value="PAF_acetylesterase_like"/>
    <property type="match status" value="1"/>
</dbReference>